<accession>A0ABD5ZNJ8</accession>
<dbReference type="RefSeq" id="WP_276236045.1">
    <property type="nucleotide sequence ID" value="NZ_CP119802.1"/>
</dbReference>
<dbReference type="GeneID" id="79266702"/>
<organism evidence="1 2">
    <name type="scientific">Halosegnis marinus</name>
    <dbReference type="NCBI Taxonomy" id="3034023"/>
    <lineage>
        <taxon>Archaea</taxon>
        <taxon>Methanobacteriati</taxon>
        <taxon>Methanobacteriota</taxon>
        <taxon>Stenosarchaea group</taxon>
        <taxon>Halobacteria</taxon>
        <taxon>Halobacteriales</taxon>
        <taxon>Natronomonadaceae</taxon>
        <taxon>Halosegnis</taxon>
    </lineage>
</organism>
<reference evidence="1 2" key="1">
    <citation type="journal article" date="2019" name="Int. J. Syst. Evol. Microbiol.">
        <title>The Global Catalogue of Microorganisms (GCM) 10K type strain sequencing project: providing services to taxonomists for standard genome sequencing and annotation.</title>
        <authorList>
            <consortium name="The Broad Institute Genomics Platform"/>
            <consortium name="The Broad Institute Genome Sequencing Center for Infectious Disease"/>
            <person name="Wu L."/>
            <person name="Ma J."/>
        </authorList>
    </citation>
    <scope>NUCLEOTIDE SEQUENCE [LARGE SCALE GENOMIC DNA]</scope>
    <source>
        <strain evidence="1 2">DT85</strain>
    </source>
</reference>
<evidence type="ECO:0000313" key="2">
    <source>
        <dbReference type="Proteomes" id="UP001596398"/>
    </source>
</evidence>
<dbReference type="AlphaFoldDB" id="A0ABD5ZNJ8"/>
<dbReference type="EMBL" id="JBHTAP010000001">
    <property type="protein sequence ID" value="MFC7235023.1"/>
    <property type="molecule type" value="Genomic_DNA"/>
</dbReference>
<name>A0ABD5ZNJ8_9EURY</name>
<sequence>MEQTTTGTYRVLPGRDDDEWLLLDVESGDPTYVPRGDAPDLAVGNRVRADLAWRDGDPRVESAAVTDATRFRFVRTTETMFEAATRCWEGAVESGSGMNSRVTYGTDGDPNGVVYTFAKQPGQRDLFEEFRDGVKPLEPLLVRAAGGREAYEEGGVTDGADPPFETFVIDHGEEPFVAVYIVLDPDGFLAETVRDTYLDAGSGGGLADRL</sequence>
<dbReference type="Proteomes" id="UP001596398">
    <property type="component" value="Unassembled WGS sequence"/>
</dbReference>
<proteinExistence type="predicted"/>
<gene>
    <name evidence="1" type="ORF">ACFQJ4_06795</name>
</gene>
<evidence type="ECO:0000313" key="1">
    <source>
        <dbReference type="EMBL" id="MFC7235023.1"/>
    </source>
</evidence>
<comment type="caution">
    <text evidence="1">The sequence shown here is derived from an EMBL/GenBank/DDBJ whole genome shotgun (WGS) entry which is preliminary data.</text>
</comment>
<dbReference type="InterPro" id="IPR046604">
    <property type="entry name" value="DUF6663"/>
</dbReference>
<keyword evidence="2" id="KW-1185">Reference proteome</keyword>
<dbReference type="Pfam" id="PF20368">
    <property type="entry name" value="DUF6663"/>
    <property type="match status" value="1"/>
</dbReference>
<protein>
    <submittedName>
        <fullName evidence="1">DUF6663 family protein</fullName>
    </submittedName>
</protein>